<evidence type="ECO:0000313" key="1">
    <source>
        <dbReference type="EMBL" id="MED6248844.1"/>
    </source>
</evidence>
<evidence type="ECO:0000313" key="2">
    <source>
        <dbReference type="Proteomes" id="UP001345963"/>
    </source>
</evidence>
<reference evidence="1 2" key="1">
    <citation type="submission" date="2021-07" db="EMBL/GenBank/DDBJ databases">
        <authorList>
            <person name="Palmer J.M."/>
        </authorList>
    </citation>
    <scope>NUCLEOTIDE SEQUENCE [LARGE SCALE GENOMIC DNA]</scope>
    <source>
        <strain evidence="1 2">AT_MEX2019</strain>
        <tissue evidence="1">Muscle</tissue>
    </source>
</reference>
<organism evidence="1 2">
    <name type="scientific">Ataeniobius toweri</name>
    <dbReference type="NCBI Taxonomy" id="208326"/>
    <lineage>
        <taxon>Eukaryota</taxon>
        <taxon>Metazoa</taxon>
        <taxon>Chordata</taxon>
        <taxon>Craniata</taxon>
        <taxon>Vertebrata</taxon>
        <taxon>Euteleostomi</taxon>
        <taxon>Actinopterygii</taxon>
        <taxon>Neopterygii</taxon>
        <taxon>Teleostei</taxon>
        <taxon>Neoteleostei</taxon>
        <taxon>Acanthomorphata</taxon>
        <taxon>Ovalentaria</taxon>
        <taxon>Atherinomorphae</taxon>
        <taxon>Cyprinodontiformes</taxon>
        <taxon>Goodeidae</taxon>
        <taxon>Ataeniobius</taxon>
    </lineage>
</organism>
<comment type="caution">
    <text evidence="1">The sequence shown here is derived from an EMBL/GenBank/DDBJ whole genome shotgun (WGS) entry which is preliminary data.</text>
</comment>
<keyword evidence="2" id="KW-1185">Reference proteome</keyword>
<name>A0ABU7BH90_9TELE</name>
<accession>A0ABU7BH90</accession>
<gene>
    <name evidence="1" type="ORF">ATANTOWER_005978</name>
</gene>
<dbReference type="Proteomes" id="UP001345963">
    <property type="component" value="Unassembled WGS sequence"/>
</dbReference>
<protein>
    <submittedName>
        <fullName evidence="1">Uncharacterized protein</fullName>
    </submittedName>
</protein>
<proteinExistence type="predicted"/>
<sequence length="81" mass="9462">MIEYCLCMCQSQSLCALTGHFIRYALLVPVWTHSCLQNCLNSWTEWVLVFGYLTYVLGNESSLTRMWFCFGFNIQLCSFLL</sequence>
<dbReference type="EMBL" id="JAHUTI010050843">
    <property type="protein sequence ID" value="MED6248844.1"/>
    <property type="molecule type" value="Genomic_DNA"/>
</dbReference>